<dbReference type="GO" id="GO:0016117">
    <property type="term" value="P:carotenoid biosynthetic process"/>
    <property type="evidence" value="ECO:0007669"/>
    <property type="project" value="UniProtKB-KW"/>
</dbReference>
<feature type="domain" description="Amine oxidase" evidence="5">
    <location>
        <begin position="8"/>
        <end position="487"/>
    </location>
</feature>
<evidence type="ECO:0000256" key="2">
    <source>
        <dbReference type="ARBA" id="ARBA00022746"/>
    </source>
</evidence>
<dbReference type="InterPro" id="IPR014105">
    <property type="entry name" value="Carotenoid/retinoid_OxRdtase"/>
</dbReference>
<sequence length="512" mass="55659">MVVVGAGLGGLAVALRLQQAGCEVTVVERLDRPGGRAGIARRGDYRWDTGPTLVTMPELIRETLVAGGIDPDALGMRPVDPLYTIEWEDGSRLVFPRGRDRLLAEIERGWPHEVAGAERLLDRLEPLYRLLLEVADRPFERLGDQLALLPRLLRLGGALPLWSLVKQHVGDRQLREAFAFHPLFIGGDPFRVPAVYGGLVPLQLESGGWYPDGGVWGLVGTLAAPLEIEFGARCARIVRGSSGAVRAVELDGGGRIACDAVVWNGDPFAVDRTLGRRERRLCRRSLARPSMSCVLFYFGFARRLPRLFHHHLWVGGPMRPFVRWATVGTGGRRAGPAEGAAAVSRPPISMYVHAPARSDPSVAPPGGDAVTVLVPVPNLDRAAGVQGAAAGLREEVLHALERITGLADLREWLEVEELFTPLDFRDRYEAFAGNAFAIEPTIFGSGWFRRHNRERRVPGLYHVGAGAHPGAGIPGVLLGARLTARLLLDDLERSGLLRAQGAQAIRARGAAR</sequence>
<evidence type="ECO:0000259" key="5">
    <source>
        <dbReference type="Pfam" id="PF01593"/>
    </source>
</evidence>
<dbReference type="PANTHER" id="PTHR43734:SF1">
    <property type="entry name" value="PHYTOENE DESATURASE"/>
    <property type="match status" value="1"/>
</dbReference>
<proteinExistence type="inferred from homology"/>
<dbReference type="InterPro" id="IPR002937">
    <property type="entry name" value="Amino_oxidase"/>
</dbReference>
<comment type="pathway">
    <text evidence="1 4">Carotenoid biosynthesis.</text>
</comment>
<reference evidence="7" key="1">
    <citation type="submission" date="2016-10" db="EMBL/GenBank/DDBJ databases">
        <authorList>
            <person name="Varghese N."/>
            <person name="Submissions S."/>
        </authorList>
    </citation>
    <scope>NUCLEOTIDE SEQUENCE [LARGE SCALE GENOMIC DNA]</scope>
    <source>
        <strain evidence="7">ATCC 35263</strain>
    </source>
</reference>
<keyword evidence="2 4" id="KW-0125">Carotenoid biosynthesis</keyword>
<dbReference type="GO" id="GO:0016491">
    <property type="term" value="F:oxidoreductase activity"/>
    <property type="evidence" value="ECO:0007669"/>
    <property type="project" value="UniProtKB-KW"/>
</dbReference>
<evidence type="ECO:0000313" key="6">
    <source>
        <dbReference type="EMBL" id="SEH10304.1"/>
    </source>
</evidence>
<dbReference type="InterPro" id="IPR036188">
    <property type="entry name" value="FAD/NAD-bd_sf"/>
</dbReference>
<dbReference type="SUPFAM" id="SSF51905">
    <property type="entry name" value="FAD/NAD(P)-binding domain"/>
    <property type="match status" value="1"/>
</dbReference>
<name>A0A1H6FKH9_THEAL</name>
<evidence type="ECO:0000256" key="1">
    <source>
        <dbReference type="ARBA" id="ARBA00004829"/>
    </source>
</evidence>
<protein>
    <submittedName>
        <fullName evidence="6">Phytoene desaturase</fullName>
    </submittedName>
</protein>
<comment type="similarity">
    <text evidence="4">Belongs to the carotenoid/retinoid oxidoreductase family.</text>
</comment>
<gene>
    <name evidence="6" type="ORF">SAMN02745716_0153</name>
</gene>
<evidence type="ECO:0000256" key="3">
    <source>
        <dbReference type="ARBA" id="ARBA00023002"/>
    </source>
</evidence>
<dbReference type="EMBL" id="FNWJ01000001">
    <property type="protein sequence ID" value="SEH10304.1"/>
    <property type="molecule type" value="Genomic_DNA"/>
</dbReference>
<dbReference type="Pfam" id="PF01593">
    <property type="entry name" value="Amino_oxidase"/>
    <property type="match status" value="1"/>
</dbReference>
<accession>A0A1H6FKH9</accession>
<keyword evidence="7" id="KW-1185">Reference proteome</keyword>
<evidence type="ECO:0000313" key="7">
    <source>
        <dbReference type="Proteomes" id="UP000222056"/>
    </source>
</evidence>
<dbReference type="Gene3D" id="3.50.50.60">
    <property type="entry name" value="FAD/NAD(P)-binding domain"/>
    <property type="match status" value="1"/>
</dbReference>
<organism evidence="6 7">
    <name type="scientific">Thermoleophilum album</name>
    <dbReference type="NCBI Taxonomy" id="29539"/>
    <lineage>
        <taxon>Bacteria</taxon>
        <taxon>Bacillati</taxon>
        <taxon>Actinomycetota</taxon>
        <taxon>Thermoleophilia</taxon>
        <taxon>Thermoleophilales</taxon>
        <taxon>Thermoleophilaceae</taxon>
        <taxon>Thermoleophilum</taxon>
    </lineage>
</organism>
<dbReference type="PANTHER" id="PTHR43734">
    <property type="entry name" value="PHYTOENE DESATURASE"/>
    <property type="match status" value="1"/>
</dbReference>
<dbReference type="AlphaFoldDB" id="A0A1H6FKH9"/>
<evidence type="ECO:0000256" key="4">
    <source>
        <dbReference type="RuleBase" id="RU362075"/>
    </source>
</evidence>
<dbReference type="Proteomes" id="UP000222056">
    <property type="component" value="Unassembled WGS sequence"/>
</dbReference>
<dbReference type="STRING" id="29539.SAMN02745716_0153"/>
<keyword evidence="3 4" id="KW-0560">Oxidoreductase</keyword>
<dbReference type="NCBIfam" id="TIGR02734">
    <property type="entry name" value="crtI_fam"/>
    <property type="match status" value="1"/>
</dbReference>